<organism evidence="7">
    <name type="scientific">Anthurium amnicola</name>
    <dbReference type="NCBI Taxonomy" id="1678845"/>
    <lineage>
        <taxon>Eukaryota</taxon>
        <taxon>Viridiplantae</taxon>
        <taxon>Streptophyta</taxon>
        <taxon>Embryophyta</taxon>
        <taxon>Tracheophyta</taxon>
        <taxon>Spermatophyta</taxon>
        <taxon>Magnoliopsida</taxon>
        <taxon>Liliopsida</taxon>
        <taxon>Araceae</taxon>
        <taxon>Pothoideae</taxon>
        <taxon>Potheae</taxon>
        <taxon>Anthurium</taxon>
    </lineage>
</organism>
<feature type="domain" description="D-isomer specific 2-hydroxyacid dehydrogenase catalytic" evidence="5">
    <location>
        <begin position="62"/>
        <end position="327"/>
    </location>
</feature>
<dbReference type="InterPro" id="IPR006140">
    <property type="entry name" value="D-isomer_DH_NAD-bd"/>
</dbReference>
<dbReference type="EMBL" id="GDJX01007288">
    <property type="protein sequence ID" value="JAT60648.1"/>
    <property type="molecule type" value="Transcribed_RNA"/>
</dbReference>
<proteinExistence type="inferred from homology"/>
<keyword evidence="2 4" id="KW-0560">Oxidoreductase</keyword>
<dbReference type="AlphaFoldDB" id="A0A1D1Z174"/>
<evidence type="ECO:0000313" key="7">
    <source>
        <dbReference type="EMBL" id="JAT60648.1"/>
    </source>
</evidence>
<dbReference type="PANTHER" id="PTHR10996">
    <property type="entry name" value="2-HYDROXYACID DEHYDROGENASE-RELATED"/>
    <property type="match status" value="1"/>
</dbReference>
<dbReference type="Pfam" id="PF02826">
    <property type="entry name" value="2-Hacid_dh_C"/>
    <property type="match status" value="1"/>
</dbReference>
<dbReference type="InterPro" id="IPR006139">
    <property type="entry name" value="D-isomer_2_OHA_DH_cat_dom"/>
</dbReference>
<dbReference type="GO" id="GO:0016618">
    <property type="term" value="F:hydroxypyruvate reductase [NAD(P)H] activity"/>
    <property type="evidence" value="ECO:0007669"/>
    <property type="project" value="TreeGrafter"/>
</dbReference>
<dbReference type="PANTHER" id="PTHR10996:SF179">
    <property type="entry name" value="D-ISOMER SPECIFIC 2-HYDROXYACID DEHYDROGENASE FAMILY PROTEIN-RELATED"/>
    <property type="match status" value="1"/>
</dbReference>
<sequence length="328" mass="35507">MEQPPQRPTVLVLRRISARFEEALSKGFHLLKPWEAEDGVEAESGQASGAFLARHADSVRAVLCSDPGTRVEGRVMALLPRLECVVSTSMGLNNVDVAECRRRGVAVANAGSVFCEDTADHAVGLLIDVLRRVSAGDRYVRSGRWPQQGDFPLGSKLGGKRVGIVGLGKIGSEIAGRLQAFGCVILYHARTRKTYVPYAYSPSVLDLAKQSDVLVVACELTDETHHIINKDVLSALGKHGVVINIGRGRLVDEKALVRCLIQGEIGGAGLDVFENEPDVPAELRLMDNVVLSPHKAFLSQKSLSDIIQLTVQNLEAFFSNRPLLSPVT</sequence>
<protein>
    <submittedName>
        <fullName evidence="7">Glyoxylate reductase</fullName>
    </submittedName>
</protein>
<dbReference type="GO" id="GO:0005829">
    <property type="term" value="C:cytosol"/>
    <property type="evidence" value="ECO:0007669"/>
    <property type="project" value="TreeGrafter"/>
</dbReference>
<evidence type="ECO:0000256" key="1">
    <source>
        <dbReference type="ARBA" id="ARBA00022857"/>
    </source>
</evidence>
<keyword evidence="3" id="KW-0520">NAD</keyword>
<evidence type="ECO:0000256" key="4">
    <source>
        <dbReference type="RuleBase" id="RU003719"/>
    </source>
</evidence>
<accession>A0A1D1Z174</accession>
<dbReference type="CDD" id="cd12156">
    <property type="entry name" value="HPPR"/>
    <property type="match status" value="1"/>
</dbReference>
<dbReference type="Pfam" id="PF00389">
    <property type="entry name" value="2-Hacid_dh"/>
    <property type="match status" value="1"/>
</dbReference>
<dbReference type="InterPro" id="IPR050223">
    <property type="entry name" value="D-isomer_2-hydroxyacid_DH"/>
</dbReference>
<evidence type="ECO:0000259" key="6">
    <source>
        <dbReference type="Pfam" id="PF02826"/>
    </source>
</evidence>
<dbReference type="SUPFAM" id="SSF52283">
    <property type="entry name" value="Formate/glycerate dehydrogenase catalytic domain-like"/>
    <property type="match status" value="1"/>
</dbReference>
<feature type="domain" description="D-isomer specific 2-hydroxyacid dehydrogenase NAD-binding" evidence="6">
    <location>
        <begin position="123"/>
        <end position="296"/>
    </location>
</feature>
<dbReference type="InterPro" id="IPR036291">
    <property type="entry name" value="NAD(P)-bd_dom_sf"/>
</dbReference>
<gene>
    <name evidence="7" type="primary">gyaR_11</name>
    <name evidence="7" type="ORF">g.101629</name>
</gene>
<comment type="similarity">
    <text evidence="4">Belongs to the D-isomer specific 2-hydroxyacid dehydrogenase family.</text>
</comment>
<evidence type="ECO:0000259" key="5">
    <source>
        <dbReference type="Pfam" id="PF00389"/>
    </source>
</evidence>
<evidence type="ECO:0000256" key="3">
    <source>
        <dbReference type="ARBA" id="ARBA00023027"/>
    </source>
</evidence>
<dbReference type="FunFam" id="3.40.50.720:FF:000213">
    <property type="entry name" value="Putative 2-hydroxyacid dehydrogenase"/>
    <property type="match status" value="1"/>
</dbReference>
<reference evidence="7" key="1">
    <citation type="submission" date="2015-07" db="EMBL/GenBank/DDBJ databases">
        <title>Transcriptome Assembly of Anthurium amnicola.</title>
        <authorList>
            <person name="Suzuki J."/>
        </authorList>
    </citation>
    <scope>NUCLEOTIDE SEQUENCE</scope>
</reference>
<evidence type="ECO:0000256" key="2">
    <source>
        <dbReference type="ARBA" id="ARBA00023002"/>
    </source>
</evidence>
<dbReference type="GO" id="GO:0030267">
    <property type="term" value="F:glyoxylate reductase (NADPH) activity"/>
    <property type="evidence" value="ECO:0007669"/>
    <property type="project" value="TreeGrafter"/>
</dbReference>
<keyword evidence="1" id="KW-0521">NADP</keyword>
<name>A0A1D1Z174_9ARAE</name>
<dbReference type="Gene3D" id="3.40.50.720">
    <property type="entry name" value="NAD(P)-binding Rossmann-like Domain"/>
    <property type="match status" value="2"/>
</dbReference>
<dbReference type="SUPFAM" id="SSF51735">
    <property type="entry name" value="NAD(P)-binding Rossmann-fold domains"/>
    <property type="match status" value="1"/>
</dbReference>
<dbReference type="GO" id="GO:0051287">
    <property type="term" value="F:NAD binding"/>
    <property type="evidence" value="ECO:0007669"/>
    <property type="project" value="InterPro"/>
</dbReference>